<dbReference type="SMART" id="SM00100">
    <property type="entry name" value="cNMP"/>
    <property type="match status" value="1"/>
</dbReference>
<dbReference type="STRING" id="1841861.GCA_900157365_04496"/>
<gene>
    <name evidence="2" type="ORF">MNAB215_294</name>
</gene>
<accession>A0A2U3P306</accession>
<dbReference type="SUPFAM" id="SSF51206">
    <property type="entry name" value="cAMP-binding domain-like"/>
    <property type="match status" value="1"/>
</dbReference>
<protein>
    <submittedName>
        <fullName evidence="2">cAMP-binding domain of CRP or a regulatory subunit of cAMP-dependent protein kinases</fullName>
    </submittedName>
</protein>
<dbReference type="InterPro" id="IPR018490">
    <property type="entry name" value="cNMP-bd_dom_sf"/>
</dbReference>
<dbReference type="OrthoDB" id="290916at2"/>
<evidence type="ECO:0000259" key="1">
    <source>
        <dbReference type="PROSITE" id="PS50042"/>
    </source>
</evidence>
<dbReference type="GO" id="GO:0016301">
    <property type="term" value="F:kinase activity"/>
    <property type="evidence" value="ECO:0007669"/>
    <property type="project" value="UniProtKB-KW"/>
</dbReference>
<keyword evidence="2" id="KW-0808">Transferase</keyword>
<dbReference type="CDD" id="cd00038">
    <property type="entry name" value="CAP_ED"/>
    <property type="match status" value="1"/>
</dbReference>
<keyword evidence="3" id="KW-1185">Reference proteome</keyword>
<dbReference type="Pfam" id="PF00027">
    <property type="entry name" value="cNMP_binding"/>
    <property type="match status" value="1"/>
</dbReference>
<dbReference type="AlphaFoldDB" id="A0A2U3P306"/>
<dbReference type="EMBL" id="FUEZ01000003">
    <property type="protein sequence ID" value="SPM38118.1"/>
    <property type="molecule type" value="Genomic_DNA"/>
</dbReference>
<evidence type="ECO:0000313" key="2">
    <source>
        <dbReference type="EMBL" id="SPM38118.1"/>
    </source>
</evidence>
<reference evidence="2 3" key="1">
    <citation type="submission" date="2017-01" db="EMBL/GenBank/DDBJ databases">
        <authorList>
            <consortium name="Urmite Genomes"/>
        </authorList>
    </citation>
    <scope>NUCLEOTIDE SEQUENCE [LARGE SCALE GENOMIC DNA]</scope>
    <source>
        <strain evidence="2 3">AB215</strain>
    </source>
</reference>
<dbReference type="InterPro" id="IPR000595">
    <property type="entry name" value="cNMP-bd_dom"/>
</dbReference>
<name>A0A2U3P306_9MYCO</name>
<proteinExistence type="predicted"/>
<dbReference type="RefSeq" id="WP_077077142.1">
    <property type="nucleotide sequence ID" value="NZ_FUEZ01000003.1"/>
</dbReference>
<feature type="domain" description="Cyclic nucleotide-binding" evidence="1">
    <location>
        <begin position="13"/>
        <end position="113"/>
    </location>
</feature>
<sequence>MKTLEGILAQHPFFGRMDPRCHQLIVGCASNVRFNAGEFIFQEGREADVFYLIREGRVALEVVAPGHGSLTIETLGRGDMLGWSWLIPPYRFRFDARAVEMTRLIALDGKCLRGKCEEDHELGYELVKEVASTLGQRLDATRFRLLDIYGLV</sequence>
<dbReference type="InterPro" id="IPR014710">
    <property type="entry name" value="RmlC-like_jellyroll"/>
</dbReference>
<dbReference type="Gene3D" id="2.60.120.10">
    <property type="entry name" value="Jelly Rolls"/>
    <property type="match status" value="1"/>
</dbReference>
<keyword evidence="2" id="KW-0418">Kinase</keyword>
<organism evidence="2 3">
    <name type="scientific">Mycobacterium numidiamassiliense</name>
    <dbReference type="NCBI Taxonomy" id="1841861"/>
    <lineage>
        <taxon>Bacteria</taxon>
        <taxon>Bacillati</taxon>
        <taxon>Actinomycetota</taxon>
        <taxon>Actinomycetes</taxon>
        <taxon>Mycobacteriales</taxon>
        <taxon>Mycobacteriaceae</taxon>
        <taxon>Mycobacterium</taxon>
    </lineage>
</organism>
<evidence type="ECO:0000313" key="3">
    <source>
        <dbReference type="Proteomes" id="UP000240424"/>
    </source>
</evidence>
<dbReference type="Proteomes" id="UP000240424">
    <property type="component" value="Unassembled WGS sequence"/>
</dbReference>
<dbReference type="PROSITE" id="PS50042">
    <property type="entry name" value="CNMP_BINDING_3"/>
    <property type="match status" value="1"/>
</dbReference>